<accession>A0A3R9LFW0</accession>
<dbReference type="Pfam" id="PF13936">
    <property type="entry name" value="HTH_38"/>
    <property type="match status" value="1"/>
</dbReference>
<dbReference type="GO" id="GO:0000150">
    <property type="term" value="F:DNA strand exchange activity"/>
    <property type="evidence" value="ECO:0007669"/>
    <property type="project" value="InterPro"/>
</dbReference>
<dbReference type="SMART" id="SM00857">
    <property type="entry name" value="Resolvase"/>
    <property type="match status" value="1"/>
</dbReference>
<feature type="domain" description="Resolvase/invertase-type recombinase catalytic" evidence="2">
    <location>
        <begin position="59"/>
        <end position="200"/>
    </location>
</feature>
<dbReference type="PANTHER" id="PTHR30461:SF26">
    <property type="entry name" value="RESOLVASE HOMOLOG YNEB"/>
    <property type="match status" value="1"/>
</dbReference>
<dbReference type="InterPro" id="IPR050639">
    <property type="entry name" value="SSR_resolvase"/>
</dbReference>
<evidence type="ECO:0000259" key="2">
    <source>
        <dbReference type="PROSITE" id="PS51736"/>
    </source>
</evidence>
<gene>
    <name evidence="3" type="primary">hin</name>
    <name evidence="3" type="ORF">D8801_03460</name>
</gene>
<reference evidence="3 4" key="1">
    <citation type="submission" date="2018-11" db="EMBL/GenBank/DDBJ databases">
        <title>Species Designations Belie Phenotypic and Genotypic Heterogeneity in Oral Streptococci.</title>
        <authorList>
            <person name="Velsko I."/>
        </authorList>
    </citation>
    <scope>NUCLEOTIDE SEQUENCE [LARGE SCALE GENOMIC DNA]</scope>
    <source>
        <strain evidence="3 4">BCC10</strain>
    </source>
</reference>
<dbReference type="InterPro" id="IPR036162">
    <property type="entry name" value="Resolvase-like_N_sf"/>
</dbReference>
<proteinExistence type="inferred from homology"/>
<comment type="caution">
    <text evidence="3">The sequence shown here is derived from an EMBL/GenBank/DDBJ whole genome shotgun (WGS) entry which is preliminary data.</text>
</comment>
<dbReference type="Proteomes" id="UP000281558">
    <property type="component" value="Unassembled WGS sequence"/>
</dbReference>
<protein>
    <submittedName>
        <fullName evidence="3">DNA-invertase hin</fullName>
    </submittedName>
</protein>
<sequence length="258" mass="29670">MGKRIYNHEKLLIVFATQKLGLLFCLKFLLQYSHPATIVRKGEILANHRKNKLENNKTITIGYARVSSTDNRQELGLSVQKEALDFCDKLYIEKDSGGNQERPKLDKALELAKNYAKQGIKTNFVVYKLDRLTRKMFHLSAIIEDLTKHGIHLQSIHENIETDSLTGKFFCLMLGYVAEWELQAISERTKDGLRKAKEKGVKLGNKGIAKDKEKQIIAQYQQKEMSVRNIANQLNISTATIYNVLRRNSIQINRKNHL</sequence>
<organism evidence="3 4">
    <name type="scientific">Streptococcus oralis</name>
    <dbReference type="NCBI Taxonomy" id="1303"/>
    <lineage>
        <taxon>Bacteria</taxon>
        <taxon>Bacillati</taxon>
        <taxon>Bacillota</taxon>
        <taxon>Bacilli</taxon>
        <taxon>Lactobacillales</taxon>
        <taxon>Streptococcaceae</taxon>
        <taxon>Streptococcus</taxon>
    </lineage>
</organism>
<dbReference type="SUPFAM" id="SSF53041">
    <property type="entry name" value="Resolvase-like"/>
    <property type="match status" value="1"/>
</dbReference>
<dbReference type="Pfam" id="PF00239">
    <property type="entry name" value="Resolvase"/>
    <property type="match status" value="1"/>
</dbReference>
<comment type="similarity">
    <text evidence="1">Belongs to the site-specific recombinase resolvase family.</text>
</comment>
<dbReference type="InterPro" id="IPR025246">
    <property type="entry name" value="IS30-like_HTH"/>
</dbReference>
<dbReference type="PROSITE" id="PS51736">
    <property type="entry name" value="RECOMBINASES_3"/>
    <property type="match status" value="1"/>
</dbReference>
<name>A0A3R9LFW0_STROR</name>
<dbReference type="Gene3D" id="3.40.50.1390">
    <property type="entry name" value="Resolvase, N-terminal catalytic domain"/>
    <property type="match status" value="1"/>
</dbReference>
<dbReference type="EMBL" id="RJPK01000002">
    <property type="protein sequence ID" value="RSJ70935.1"/>
    <property type="molecule type" value="Genomic_DNA"/>
</dbReference>
<dbReference type="Gene3D" id="1.10.10.60">
    <property type="entry name" value="Homeodomain-like"/>
    <property type="match status" value="1"/>
</dbReference>
<evidence type="ECO:0000256" key="1">
    <source>
        <dbReference type="ARBA" id="ARBA00009913"/>
    </source>
</evidence>
<dbReference type="AlphaFoldDB" id="A0A3R9LFW0"/>
<dbReference type="CDD" id="cd03768">
    <property type="entry name" value="SR_ResInv"/>
    <property type="match status" value="1"/>
</dbReference>
<dbReference type="PANTHER" id="PTHR30461">
    <property type="entry name" value="DNA-INVERTASE FROM LAMBDOID PROPHAGE"/>
    <property type="match status" value="1"/>
</dbReference>
<evidence type="ECO:0000313" key="4">
    <source>
        <dbReference type="Proteomes" id="UP000281558"/>
    </source>
</evidence>
<evidence type="ECO:0000313" key="3">
    <source>
        <dbReference type="EMBL" id="RSJ70935.1"/>
    </source>
</evidence>
<dbReference type="GO" id="GO:0003677">
    <property type="term" value="F:DNA binding"/>
    <property type="evidence" value="ECO:0007669"/>
    <property type="project" value="InterPro"/>
</dbReference>
<dbReference type="InterPro" id="IPR006119">
    <property type="entry name" value="Resolv_N"/>
</dbReference>